<evidence type="ECO:0000256" key="1">
    <source>
        <dbReference type="SAM" id="MobiDB-lite"/>
    </source>
</evidence>
<name>A0ABY5BBX7_BURGL</name>
<dbReference type="EMBL" id="CP099583">
    <property type="protein sequence ID" value="USS43377.1"/>
    <property type="molecule type" value="Genomic_DNA"/>
</dbReference>
<evidence type="ECO:0000313" key="3">
    <source>
        <dbReference type="Proteomes" id="UP001056386"/>
    </source>
</evidence>
<reference evidence="2" key="1">
    <citation type="submission" date="2022-06" db="EMBL/GenBank/DDBJ databases">
        <title>Draft genome sequence of Burkholderia glumae strain GR20004 isolated from rice panicle showing bacterial panicle blight.</title>
        <authorList>
            <person name="Choi S.Y."/>
            <person name="Lee Y.H."/>
        </authorList>
    </citation>
    <scope>NUCLEOTIDE SEQUENCE</scope>
    <source>
        <strain evidence="2">GR20004</strain>
    </source>
</reference>
<accession>A0ABY5BBX7</accession>
<keyword evidence="3" id="KW-1185">Reference proteome</keyword>
<organism evidence="2 3">
    <name type="scientific">Burkholderia glumae</name>
    <name type="common">Pseudomonas glumae</name>
    <dbReference type="NCBI Taxonomy" id="337"/>
    <lineage>
        <taxon>Bacteria</taxon>
        <taxon>Pseudomonadati</taxon>
        <taxon>Pseudomonadota</taxon>
        <taxon>Betaproteobacteria</taxon>
        <taxon>Burkholderiales</taxon>
        <taxon>Burkholderiaceae</taxon>
        <taxon>Burkholderia</taxon>
    </lineage>
</organism>
<protein>
    <submittedName>
        <fullName evidence="2">Uncharacterized protein</fullName>
    </submittedName>
</protein>
<proteinExistence type="predicted"/>
<feature type="region of interest" description="Disordered" evidence="1">
    <location>
        <begin position="1"/>
        <end position="45"/>
    </location>
</feature>
<evidence type="ECO:0000313" key="2">
    <source>
        <dbReference type="EMBL" id="USS43377.1"/>
    </source>
</evidence>
<gene>
    <name evidence="2" type="ORF">NFI99_02580</name>
</gene>
<dbReference type="Proteomes" id="UP001056386">
    <property type="component" value="Chromosome 2"/>
</dbReference>
<sequence>MTVSKWRLTAARDGRAPGVAHTGGDGGSARMVSEPPDRVLKKNPLGAPLTRRLNGLRRGF</sequence>
<dbReference type="RefSeq" id="WP_124837406.1">
    <property type="nucleotide sequence ID" value="NZ_CP021075.1"/>
</dbReference>